<dbReference type="PRINTS" id="PR00385">
    <property type="entry name" value="P450"/>
</dbReference>
<accession>A0ABM3H2D6</accession>
<keyword evidence="8" id="KW-0812">Transmembrane</keyword>
<evidence type="ECO:0000256" key="2">
    <source>
        <dbReference type="ARBA" id="ARBA00022617"/>
    </source>
</evidence>
<evidence type="ECO:0000256" key="3">
    <source>
        <dbReference type="ARBA" id="ARBA00022723"/>
    </source>
</evidence>
<evidence type="ECO:0000256" key="4">
    <source>
        <dbReference type="ARBA" id="ARBA00023002"/>
    </source>
</evidence>
<keyword evidence="8" id="KW-1133">Transmembrane helix</keyword>
<dbReference type="InterPro" id="IPR001128">
    <property type="entry name" value="Cyt_P450"/>
</dbReference>
<protein>
    <submittedName>
        <fullName evidence="10">Cytochrome P450 CYP82D47-like</fullName>
    </submittedName>
</protein>
<evidence type="ECO:0000256" key="7">
    <source>
        <dbReference type="RuleBase" id="RU000461"/>
    </source>
</evidence>
<dbReference type="Gene3D" id="1.10.630.10">
    <property type="entry name" value="Cytochrome P450"/>
    <property type="match status" value="1"/>
</dbReference>
<comment type="similarity">
    <text evidence="1 7">Belongs to the cytochrome P450 family.</text>
</comment>
<reference evidence="9" key="1">
    <citation type="submission" date="2025-05" db="UniProtKB">
        <authorList>
            <consortium name="RefSeq"/>
        </authorList>
    </citation>
    <scope>NUCLEOTIDE SEQUENCE [LARGE SCALE GENOMIC DNA]</scope>
</reference>
<gene>
    <name evidence="10" type="primary">LOC125313879</name>
</gene>
<keyword evidence="9" id="KW-1185">Reference proteome</keyword>
<dbReference type="SUPFAM" id="SSF48264">
    <property type="entry name" value="Cytochrome P450"/>
    <property type="match status" value="1"/>
</dbReference>
<feature type="transmembrane region" description="Helical" evidence="8">
    <location>
        <begin position="241"/>
        <end position="260"/>
    </location>
</feature>
<name>A0ABM3H2D6_9MYRT</name>
<dbReference type="InterPro" id="IPR002401">
    <property type="entry name" value="Cyt_P450_E_grp-I"/>
</dbReference>
<evidence type="ECO:0000256" key="5">
    <source>
        <dbReference type="ARBA" id="ARBA00023004"/>
    </source>
</evidence>
<reference evidence="10" key="2">
    <citation type="submission" date="2025-08" db="UniProtKB">
        <authorList>
            <consortium name="RefSeq"/>
        </authorList>
    </citation>
    <scope>IDENTIFICATION</scope>
    <source>
        <tissue evidence="10">Leaf</tissue>
    </source>
</reference>
<dbReference type="InterPro" id="IPR050651">
    <property type="entry name" value="Plant_Cytochrome_P450_Monoox"/>
</dbReference>
<dbReference type="InterPro" id="IPR017972">
    <property type="entry name" value="Cyt_P450_CS"/>
</dbReference>
<organism evidence="9 10">
    <name type="scientific">Rhodamnia argentea</name>
    <dbReference type="NCBI Taxonomy" id="178133"/>
    <lineage>
        <taxon>Eukaryota</taxon>
        <taxon>Viridiplantae</taxon>
        <taxon>Streptophyta</taxon>
        <taxon>Embryophyta</taxon>
        <taxon>Tracheophyta</taxon>
        <taxon>Spermatophyta</taxon>
        <taxon>Magnoliopsida</taxon>
        <taxon>eudicotyledons</taxon>
        <taxon>Gunneridae</taxon>
        <taxon>Pentapetalae</taxon>
        <taxon>rosids</taxon>
        <taxon>malvids</taxon>
        <taxon>Myrtales</taxon>
        <taxon>Myrtaceae</taxon>
        <taxon>Myrtoideae</taxon>
        <taxon>Myrteae</taxon>
        <taxon>Australasian group</taxon>
        <taxon>Rhodamnia</taxon>
    </lineage>
</organism>
<keyword evidence="8" id="KW-0472">Membrane</keyword>
<feature type="transmembrane region" description="Helical" evidence="8">
    <location>
        <begin position="15"/>
        <end position="39"/>
    </location>
</feature>
<dbReference type="Pfam" id="PF00067">
    <property type="entry name" value="p450"/>
    <property type="match status" value="1"/>
</dbReference>
<evidence type="ECO:0000256" key="8">
    <source>
        <dbReference type="SAM" id="Phobius"/>
    </source>
</evidence>
<dbReference type="GeneID" id="125313879"/>
<evidence type="ECO:0000313" key="9">
    <source>
        <dbReference type="Proteomes" id="UP000827889"/>
    </source>
</evidence>
<dbReference type="InterPro" id="IPR036396">
    <property type="entry name" value="Cyt_P450_sf"/>
</dbReference>
<dbReference type="PANTHER" id="PTHR47947">
    <property type="entry name" value="CYTOCHROME P450 82C3-RELATED"/>
    <property type="match status" value="1"/>
</dbReference>
<keyword evidence="5 7" id="KW-0408">Iron</keyword>
<dbReference type="Proteomes" id="UP000827889">
    <property type="component" value="Chromosome 2"/>
</dbReference>
<sequence length="550" mass="61192">MTEQWTLLLRATMNLLFSCLDASTIGILTALLLTVWLLWRSSRAGKDKLPPEAAGKWPLFGHLHLLAGPKLPHEALGDLANKYGPIFRIRVGMHPALVVCSWEAAKECYTVHDVAVSSRPKLINGKLLGYNYANFGFAPYGVFWREMRKVTALGLLSNRRLELLSHIRESEMEIWLKAMYRRWIETKDAADLAPVEMKQWFGNLTLNVILRMVVGKRYAIGGAAGGDEGKARRCLKAMREFFHLAGLFVVADAVPFMEWLDVGGHQKAMKRTAKEMDSIFQEWLEEHRQKKEEEEPSSGGATVEQDFMDVLLSVQDESKAEDVDADTINKATTMTLVAGGTDTTAVTLVWALALLLNNPLAIKRAQAELDVHVGRDRLVKESDLSKLPYVQAIVKETLRLYPAGPLSGMRELTQDCTIQGYRVPAGTRLITNLWKLQRDPRVWERPDEFEPERFLAGTCKDMDMKGQHFELIPFGGGRRACPGANFGVQMVQLTLASLLHGFDVSTARDNGAVDMTAVAGLTIGKATPLRVTVRPRLSPAAYDGFGSSVN</sequence>
<proteinExistence type="inferred from homology"/>
<keyword evidence="6 7" id="KW-0503">Monooxygenase</keyword>
<keyword evidence="2 7" id="KW-0349">Heme</keyword>
<keyword evidence="4 7" id="KW-0560">Oxidoreductase</keyword>
<evidence type="ECO:0000313" key="10">
    <source>
        <dbReference type="RefSeq" id="XP_048130752.1"/>
    </source>
</evidence>
<evidence type="ECO:0000256" key="6">
    <source>
        <dbReference type="ARBA" id="ARBA00023033"/>
    </source>
</evidence>
<dbReference type="PROSITE" id="PS00086">
    <property type="entry name" value="CYTOCHROME_P450"/>
    <property type="match status" value="1"/>
</dbReference>
<evidence type="ECO:0000256" key="1">
    <source>
        <dbReference type="ARBA" id="ARBA00010617"/>
    </source>
</evidence>
<dbReference type="CDD" id="cd20654">
    <property type="entry name" value="CYP82"/>
    <property type="match status" value="1"/>
</dbReference>
<dbReference type="RefSeq" id="XP_048130752.1">
    <property type="nucleotide sequence ID" value="XM_048274795.1"/>
</dbReference>
<keyword evidence="3 7" id="KW-0479">Metal-binding</keyword>
<dbReference type="PRINTS" id="PR00463">
    <property type="entry name" value="EP450I"/>
</dbReference>
<dbReference type="PANTHER" id="PTHR47947:SF39">
    <property type="entry name" value="CYTOCHROME P450"/>
    <property type="match status" value="1"/>
</dbReference>